<protein>
    <submittedName>
        <fullName evidence="2">Uncharacterized protein</fullName>
    </submittedName>
</protein>
<dbReference type="AlphaFoldDB" id="A0QSW7"/>
<organism evidence="2 3">
    <name type="scientific">Mycolicibacterium smegmatis (strain ATCC 700084 / mc(2)155)</name>
    <name type="common">Mycobacterium smegmatis</name>
    <dbReference type="NCBI Taxonomy" id="246196"/>
    <lineage>
        <taxon>Bacteria</taxon>
        <taxon>Bacillati</taxon>
        <taxon>Actinomycetota</taxon>
        <taxon>Actinomycetes</taxon>
        <taxon>Mycobacteriales</taxon>
        <taxon>Mycobacteriaceae</taxon>
        <taxon>Mycolicibacterium</taxon>
    </lineage>
</organism>
<feature type="region of interest" description="Disordered" evidence="1">
    <location>
        <begin position="1"/>
        <end position="26"/>
    </location>
</feature>
<dbReference type="Proteomes" id="UP000000757">
    <property type="component" value="Chromosome"/>
</dbReference>
<dbReference type="KEGG" id="msm:MSMEG_1627"/>
<evidence type="ECO:0000313" key="3">
    <source>
        <dbReference type="Proteomes" id="UP000000757"/>
    </source>
</evidence>
<accession>A0QSW7</accession>
<name>A0QSW7_MYCS2</name>
<keyword evidence="3" id="KW-1185">Reference proteome</keyword>
<dbReference type="EMBL" id="CP000480">
    <property type="protein sequence ID" value="ABK73732.1"/>
    <property type="molecule type" value="Genomic_DNA"/>
</dbReference>
<evidence type="ECO:0000313" key="2">
    <source>
        <dbReference type="EMBL" id="ABK73732.1"/>
    </source>
</evidence>
<gene>
    <name evidence="2" type="ordered locus">MSMEG_1627</name>
</gene>
<sequence length="52" mass="5529">MEHPRSAAAGAQQGQGGRDRLGRGMSPVRDVVAPVRAVRRHHVTSAVSGGRW</sequence>
<reference evidence="2 3" key="1">
    <citation type="submission" date="2006-10" db="EMBL/GenBank/DDBJ databases">
        <authorList>
            <person name="Fleischmann R.D."/>
            <person name="Dodson R.J."/>
            <person name="Haft D.H."/>
            <person name="Merkel J.S."/>
            <person name="Nelson W.C."/>
            <person name="Fraser C.M."/>
        </authorList>
    </citation>
    <scope>NUCLEOTIDE SEQUENCE [LARGE SCALE GENOMIC DNA]</scope>
    <source>
        <strain evidence="3">ATCC 700084 / mc(2)155</strain>
    </source>
</reference>
<proteinExistence type="predicted"/>
<evidence type="ECO:0000256" key="1">
    <source>
        <dbReference type="SAM" id="MobiDB-lite"/>
    </source>
</evidence>